<gene>
    <name evidence="2" type="ordered locus">Snov_2957</name>
</gene>
<dbReference type="HOGENOM" id="CLU_1531624_0_0_5"/>
<dbReference type="KEGG" id="sno:Snov_2957"/>
<evidence type="ECO:0000313" key="2">
    <source>
        <dbReference type="EMBL" id="ADH90235.1"/>
    </source>
</evidence>
<dbReference type="STRING" id="639283.Snov_2957"/>
<organism evidence="2 3">
    <name type="scientific">Ancylobacter novellus (strain ATCC 8093 / DSM 506 / JCM 20403 / CCM 1077 / IAM 12100 / NBRC 12443 / NCIMB 10456)</name>
    <name type="common">Starkeya novella</name>
    <dbReference type="NCBI Taxonomy" id="639283"/>
    <lineage>
        <taxon>Bacteria</taxon>
        <taxon>Pseudomonadati</taxon>
        <taxon>Pseudomonadota</taxon>
        <taxon>Alphaproteobacteria</taxon>
        <taxon>Hyphomicrobiales</taxon>
        <taxon>Xanthobacteraceae</taxon>
        <taxon>Ancylobacter</taxon>
    </lineage>
</organism>
<accession>D7A6N7</accession>
<dbReference type="Proteomes" id="UP000006633">
    <property type="component" value="Chromosome"/>
</dbReference>
<protein>
    <submittedName>
        <fullName evidence="2">Uncharacterized protein</fullName>
    </submittedName>
</protein>
<dbReference type="RefSeq" id="WP_013167738.1">
    <property type="nucleotide sequence ID" value="NC_014217.1"/>
</dbReference>
<name>D7A6N7_ANCN5</name>
<feature type="region of interest" description="Disordered" evidence="1">
    <location>
        <begin position="156"/>
        <end position="175"/>
    </location>
</feature>
<dbReference type="EMBL" id="CP002026">
    <property type="protein sequence ID" value="ADH90235.1"/>
    <property type="molecule type" value="Genomic_DNA"/>
</dbReference>
<proteinExistence type="predicted"/>
<evidence type="ECO:0000313" key="3">
    <source>
        <dbReference type="Proteomes" id="UP000006633"/>
    </source>
</evidence>
<sequence>MVDLRVIEGSGSPEEREAAYAEALAAEAFEALVIEVLRAVGRGPDNSYRVMDALRELYGKWTAGGVRFGPPIRTGVLGVHERLLPSDEDPYDAELRYLLSCALRLTAERLATDGFAKGRASQREDDFRRALESYLLEKEERTRRYGGSYLTLLLSQLPPLPPPKRAAPRKPTKRK</sequence>
<dbReference type="AlphaFoldDB" id="D7A6N7"/>
<dbReference type="OrthoDB" id="9943041at2"/>
<feature type="compositionally biased region" description="Basic residues" evidence="1">
    <location>
        <begin position="166"/>
        <end position="175"/>
    </location>
</feature>
<evidence type="ECO:0000256" key="1">
    <source>
        <dbReference type="SAM" id="MobiDB-lite"/>
    </source>
</evidence>
<reference evidence="2 3" key="1">
    <citation type="journal article" date="2012" name="Stand. Genomic Sci.">
        <title>Complete genome sequence of the facultatively chemolithoautotrophic and methylotrophic alpha Proteobacterium Starkeya novella type strain (ATCC 8093(T)).</title>
        <authorList>
            <person name="Kappler U."/>
            <person name="Davenport K."/>
            <person name="Beatson S."/>
            <person name="Lucas S."/>
            <person name="Lapidus A."/>
            <person name="Copeland A."/>
            <person name="Berry K.W."/>
            <person name="Glavina Del Rio T."/>
            <person name="Hammon N."/>
            <person name="Dalin E."/>
            <person name="Tice H."/>
            <person name="Pitluck S."/>
            <person name="Richardson P."/>
            <person name="Bruce D."/>
            <person name="Goodwin L.A."/>
            <person name="Han C."/>
            <person name="Tapia R."/>
            <person name="Detter J.C."/>
            <person name="Chang Y.J."/>
            <person name="Jeffries C.D."/>
            <person name="Land M."/>
            <person name="Hauser L."/>
            <person name="Kyrpides N.C."/>
            <person name="Goker M."/>
            <person name="Ivanova N."/>
            <person name="Klenk H.P."/>
            <person name="Woyke T."/>
        </authorList>
    </citation>
    <scope>NUCLEOTIDE SEQUENCE [LARGE SCALE GENOMIC DNA]</scope>
    <source>
        <strain evidence="3">ATCC 8093 / DSM 506 / JCM 20403 / CCM 1077 / IAM 12100 / NBRC 12443 / NCIMB 10456</strain>
    </source>
</reference>
<keyword evidence="3" id="KW-1185">Reference proteome</keyword>